<protein>
    <submittedName>
        <fullName evidence="2">Transposase</fullName>
    </submittedName>
</protein>
<organism evidence="1 2">
    <name type="scientific">Ascaris lumbricoides</name>
    <name type="common">Giant roundworm</name>
    <dbReference type="NCBI Taxonomy" id="6252"/>
    <lineage>
        <taxon>Eukaryota</taxon>
        <taxon>Metazoa</taxon>
        <taxon>Ecdysozoa</taxon>
        <taxon>Nematoda</taxon>
        <taxon>Chromadorea</taxon>
        <taxon>Rhabditida</taxon>
        <taxon>Spirurina</taxon>
        <taxon>Ascaridomorpha</taxon>
        <taxon>Ascaridoidea</taxon>
        <taxon>Ascarididae</taxon>
        <taxon>Ascaris</taxon>
    </lineage>
</organism>
<dbReference type="AlphaFoldDB" id="A0A0M3IH95"/>
<keyword evidence="1" id="KW-1185">Reference proteome</keyword>
<dbReference type="WBParaSite" id="ALUE_0001775901-mRNA-1">
    <property type="protein sequence ID" value="ALUE_0001775901-mRNA-1"/>
    <property type="gene ID" value="ALUE_0001775901"/>
</dbReference>
<name>A0A0M3IH95_ASCLU</name>
<evidence type="ECO:0000313" key="2">
    <source>
        <dbReference type="WBParaSite" id="ALUE_0001775901-mRNA-1"/>
    </source>
</evidence>
<reference evidence="2" key="1">
    <citation type="submission" date="2017-02" db="UniProtKB">
        <authorList>
            <consortium name="WormBaseParasite"/>
        </authorList>
    </citation>
    <scope>IDENTIFICATION</scope>
</reference>
<accession>A0A0M3IH95</accession>
<proteinExistence type="predicted"/>
<evidence type="ECO:0000313" key="1">
    <source>
        <dbReference type="Proteomes" id="UP000036681"/>
    </source>
</evidence>
<sequence length="99" mass="11133">MSCRTHFEPYFVGDRLKKTGKKLGHYPLEQGDRFSQSALQYMQERARDLAKRLADFWKGNKLAALTAFGLVSQVSADPLETMKVEYSFSSPTTTAADGH</sequence>
<dbReference type="Proteomes" id="UP000036681">
    <property type="component" value="Unplaced"/>
</dbReference>